<name>A0A1S2NDF1_9BURK</name>
<dbReference type="Proteomes" id="UP000180246">
    <property type="component" value="Unassembled WGS sequence"/>
</dbReference>
<reference evidence="1 2" key="1">
    <citation type="submission" date="2014-10" db="EMBL/GenBank/DDBJ databases">
        <authorList>
            <person name="Seo M.-J."/>
            <person name="Seok Y.J."/>
            <person name="Cha I.-T."/>
        </authorList>
    </citation>
    <scope>NUCLEOTIDE SEQUENCE [LARGE SCALE GENOMIC DNA]</scope>
    <source>
        <strain evidence="1 2">NEU</strain>
    </source>
</reference>
<dbReference type="EMBL" id="JRYB01000001">
    <property type="protein sequence ID" value="OIJ43009.1"/>
    <property type="molecule type" value="Genomic_DNA"/>
</dbReference>
<comment type="caution">
    <text evidence="1">The sequence shown here is derived from an EMBL/GenBank/DDBJ whole genome shotgun (WGS) entry which is preliminary data.</text>
</comment>
<sequence length="47" mass="5259">MLESFNRESYLKPATQRMQLVLAPAAFGFNYLTTRAAARVRVLGDIA</sequence>
<protein>
    <submittedName>
        <fullName evidence="1">Uncharacterized protein</fullName>
    </submittedName>
</protein>
<dbReference type="RefSeq" id="WP_177185489.1">
    <property type="nucleotide sequence ID" value="NZ_JRYB01000001.1"/>
</dbReference>
<evidence type="ECO:0000313" key="2">
    <source>
        <dbReference type="Proteomes" id="UP000180246"/>
    </source>
</evidence>
<accession>A0A1S2NDF1</accession>
<proteinExistence type="predicted"/>
<gene>
    <name evidence="1" type="ORF">LO55_179</name>
</gene>
<dbReference type="AlphaFoldDB" id="A0A1S2NDF1"/>
<organism evidence="1 2">
    <name type="scientific">Massilia timonae</name>
    <dbReference type="NCBI Taxonomy" id="47229"/>
    <lineage>
        <taxon>Bacteria</taxon>
        <taxon>Pseudomonadati</taxon>
        <taxon>Pseudomonadota</taxon>
        <taxon>Betaproteobacteria</taxon>
        <taxon>Burkholderiales</taxon>
        <taxon>Oxalobacteraceae</taxon>
        <taxon>Telluria group</taxon>
        <taxon>Massilia</taxon>
    </lineage>
</organism>
<evidence type="ECO:0000313" key="1">
    <source>
        <dbReference type="EMBL" id="OIJ43009.1"/>
    </source>
</evidence>